<dbReference type="Pfam" id="PF20669">
    <property type="entry name" value="Exo70_N"/>
    <property type="match status" value="1"/>
</dbReference>
<dbReference type="InterPro" id="IPR046364">
    <property type="entry name" value="Exo70_C"/>
</dbReference>
<dbReference type="FunCoup" id="A0A200PRI5">
    <property type="interactions" value="2914"/>
</dbReference>
<dbReference type="Proteomes" id="UP000195402">
    <property type="component" value="Unassembled WGS sequence"/>
</dbReference>
<dbReference type="GO" id="GO:0006887">
    <property type="term" value="P:exocytosis"/>
    <property type="evidence" value="ECO:0007669"/>
    <property type="project" value="UniProtKB-KW"/>
</dbReference>
<evidence type="ECO:0000256" key="3">
    <source>
        <dbReference type="RuleBase" id="RU365026"/>
    </source>
</evidence>
<dbReference type="EMBL" id="MVGT01004287">
    <property type="protein sequence ID" value="OVA00809.1"/>
    <property type="molecule type" value="Genomic_DNA"/>
</dbReference>
<evidence type="ECO:0000313" key="6">
    <source>
        <dbReference type="Proteomes" id="UP000195402"/>
    </source>
</evidence>
<evidence type="ECO:0000256" key="2">
    <source>
        <dbReference type="ARBA" id="ARBA00022448"/>
    </source>
</evidence>
<organism evidence="5 6">
    <name type="scientific">Macleaya cordata</name>
    <name type="common">Five-seeded plume-poppy</name>
    <name type="synonym">Bocconia cordata</name>
    <dbReference type="NCBI Taxonomy" id="56857"/>
    <lineage>
        <taxon>Eukaryota</taxon>
        <taxon>Viridiplantae</taxon>
        <taxon>Streptophyta</taxon>
        <taxon>Embryophyta</taxon>
        <taxon>Tracheophyta</taxon>
        <taxon>Spermatophyta</taxon>
        <taxon>Magnoliopsida</taxon>
        <taxon>Ranunculales</taxon>
        <taxon>Papaveraceae</taxon>
        <taxon>Papaveroideae</taxon>
        <taxon>Macleaya</taxon>
    </lineage>
</organism>
<dbReference type="PANTHER" id="PTHR12542:SF49">
    <property type="entry name" value="EXOCYST SUBUNIT EXO70 FAMILY PROTEIN"/>
    <property type="match status" value="1"/>
</dbReference>
<keyword evidence="3" id="KW-0268">Exocytosis</keyword>
<name>A0A200PRI5_MACCD</name>
<evidence type="ECO:0000256" key="1">
    <source>
        <dbReference type="ARBA" id="ARBA00006756"/>
    </source>
</evidence>
<dbReference type="InParanoid" id="A0A200PRI5"/>
<dbReference type="AlphaFoldDB" id="A0A200PRI5"/>
<dbReference type="GO" id="GO:0005546">
    <property type="term" value="F:phosphatidylinositol-4,5-bisphosphate binding"/>
    <property type="evidence" value="ECO:0007669"/>
    <property type="project" value="InterPro"/>
</dbReference>
<dbReference type="GO" id="GO:0000145">
    <property type="term" value="C:exocyst"/>
    <property type="evidence" value="ECO:0007669"/>
    <property type="project" value="InterPro"/>
</dbReference>
<dbReference type="OMA" id="DDWIRIH"/>
<feature type="domain" description="Exocyst complex subunit Exo70 C-terminal" evidence="4">
    <location>
        <begin position="272"/>
        <end position="644"/>
    </location>
</feature>
<sequence length="659" mass="74660">MADCKSIIPNIEGEENVIAATQHIVRALGTSKNLTEGMRKILEDLDNQLSTMALTSESKGRGVGDFEERLRSIQEKVMNWESDQSMIWDCGADAVSEYLQAIDEAQRLTESLGSLSVNEDGEENELLRRVHSVLQIAMARLEEEFSHILVQNKQSFEPELMSFRSSEGDTVDDDSIISAEDDLVEESLRRDSSSKGSEEFIIDLVHPDVIADLNRIVNAMFASHFDQECCQAYINIRKDALDECLFIILEVEKMSIEEVLKTDWSILTIKIKKWNRAMKIFMRVYLASEKRLCDQIFGEFGSVKPICFVEISKAPVFHLLNFGEAIAIGPRQPDKLFLILDMYEVLADLLPDIDALFLEEAGSSVRFECREVLKRLGDSIRGTVLEFEIAVGSNTSTNPFAGGGIHHLTKYVMNYIKALTGYSGTLNVLLEASDGDDPVSLMPNMLPVDEEENEDSRSSSCASPIALHLKSVSSVLESNLNIKSRLYRDGALQQFFLMNNIYYMVQKVKGPELRPLFGDDWIRQHNGKFQQHAMNYERATWNSVLSLLKDEGICTPGSHSVSKTVLKERFKSFNLAFEEVYRSQTAWLIPDLQLREDLRISVSLKVIQAYRTFMGRHASQLEGSRNIDKYIKYSADDLQSFILDLFEGSPRSLPNSRRR</sequence>
<protein>
    <recommendedName>
        <fullName evidence="3">Exocyst subunit Exo70 family protein</fullName>
    </recommendedName>
</protein>
<comment type="function">
    <text evidence="3">Component of the exocyst complex.</text>
</comment>
<proteinExistence type="inferred from homology"/>
<dbReference type="PANTHER" id="PTHR12542">
    <property type="entry name" value="EXOCYST COMPLEX PROTEIN EXO70"/>
    <property type="match status" value="1"/>
</dbReference>
<keyword evidence="2 3" id="KW-0813">Transport</keyword>
<dbReference type="STRING" id="56857.A0A200PRI5"/>
<comment type="caution">
    <text evidence="5">The sequence shown here is derived from an EMBL/GenBank/DDBJ whole genome shotgun (WGS) entry which is preliminary data.</text>
</comment>
<dbReference type="InterPro" id="IPR004140">
    <property type="entry name" value="Exo70"/>
</dbReference>
<dbReference type="GO" id="GO:0015031">
    <property type="term" value="P:protein transport"/>
    <property type="evidence" value="ECO:0007669"/>
    <property type="project" value="UniProtKB-KW"/>
</dbReference>
<dbReference type="InterPro" id="IPR016159">
    <property type="entry name" value="Cullin_repeat-like_dom_sf"/>
</dbReference>
<dbReference type="Pfam" id="PF03081">
    <property type="entry name" value="Exo70_C"/>
    <property type="match status" value="1"/>
</dbReference>
<comment type="similarity">
    <text evidence="1 3">Belongs to the EXO70 family.</text>
</comment>
<dbReference type="OrthoDB" id="1922221at2759"/>
<reference evidence="5 6" key="1">
    <citation type="journal article" date="2017" name="Mol. Plant">
        <title>The Genome of Medicinal Plant Macleaya cordata Provides New Insights into Benzylisoquinoline Alkaloids Metabolism.</title>
        <authorList>
            <person name="Liu X."/>
            <person name="Liu Y."/>
            <person name="Huang P."/>
            <person name="Ma Y."/>
            <person name="Qing Z."/>
            <person name="Tang Q."/>
            <person name="Cao H."/>
            <person name="Cheng P."/>
            <person name="Zheng Y."/>
            <person name="Yuan Z."/>
            <person name="Zhou Y."/>
            <person name="Liu J."/>
            <person name="Tang Z."/>
            <person name="Zhuo Y."/>
            <person name="Zhang Y."/>
            <person name="Yu L."/>
            <person name="Huang J."/>
            <person name="Yang P."/>
            <person name="Peng Q."/>
            <person name="Zhang J."/>
            <person name="Jiang W."/>
            <person name="Zhang Z."/>
            <person name="Lin K."/>
            <person name="Ro D.K."/>
            <person name="Chen X."/>
            <person name="Xiong X."/>
            <person name="Shang Y."/>
            <person name="Huang S."/>
            <person name="Zeng J."/>
        </authorList>
    </citation>
    <scope>NUCLEOTIDE SEQUENCE [LARGE SCALE GENOMIC DNA]</scope>
    <source>
        <strain evidence="6">cv. BLH2017</strain>
        <tissue evidence="5">Root</tissue>
    </source>
</reference>
<dbReference type="SUPFAM" id="SSF74788">
    <property type="entry name" value="Cullin repeat-like"/>
    <property type="match status" value="1"/>
</dbReference>
<accession>A0A200PRI5</accession>
<evidence type="ECO:0000259" key="4">
    <source>
        <dbReference type="Pfam" id="PF03081"/>
    </source>
</evidence>
<keyword evidence="3" id="KW-0653">Protein transport</keyword>
<evidence type="ECO:0000313" key="5">
    <source>
        <dbReference type="EMBL" id="OVA00809.1"/>
    </source>
</evidence>
<gene>
    <name evidence="5" type="ORF">BVC80_9083g117</name>
</gene>
<dbReference type="Gene3D" id="1.20.1280.170">
    <property type="entry name" value="Exocyst complex component Exo70"/>
    <property type="match status" value="1"/>
</dbReference>
<keyword evidence="6" id="KW-1185">Reference proteome</keyword>